<dbReference type="AlphaFoldDB" id="A0A2I0L6Z9"/>
<sequence length="167" mass="17822">MGVGRLGWTSRAVDSRKTASVAVEEDRARHASSDHGTKGDRARKFGDVWLKSGRAVIGIPGGFPLILAGFGHGMACLRAPFIYSCIGPPECLARKGVYGCSGVCRLKQYTSEMRSDVPLSCPYVQAFAPNCWVMNSNLSLSTSVLVSGADGPKWGADSLPLFGCMLY</sequence>
<keyword evidence="3" id="KW-1185">Reference proteome</keyword>
<dbReference type="EMBL" id="PGOL01000147">
    <property type="protein sequence ID" value="PKI75886.1"/>
    <property type="molecule type" value="Genomic_DNA"/>
</dbReference>
<comment type="caution">
    <text evidence="2">The sequence shown here is derived from an EMBL/GenBank/DDBJ whole genome shotgun (WGS) entry which is preliminary data.</text>
</comment>
<protein>
    <submittedName>
        <fullName evidence="2">Uncharacterized protein</fullName>
    </submittedName>
</protein>
<gene>
    <name evidence="2" type="ORF">CRG98_003720</name>
</gene>
<accession>A0A2I0L6Z9</accession>
<reference evidence="2 3" key="1">
    <citation type="submission" date="2017-11" db="EMBL/GenBank/DDBJ databases">
        <title>De-novo sequencing of pomegranate (Punica granatum L.) genome.</title>
        <authorList>
            <person name="Akparov Z."/>
            <person name="Amiraslanov A."/>
            <person name="Hajiyeva S."/>
            <person name="Abbasov M."/>
            <person name="Kaur K."/>
            <person name="Hamwieh A."/>
            <person name="Solovyev V."/>
            <person name="Salamov A."/>
            <person name="Braich B."/>
            <person name="Kosarev P."/>
            <person name="Mahmoud A."/>
            <person name="Hajiyev E."/>
            <person name="Babayeva S."/>
            <person name="Izzatullayeva V."/>
            <person name="Mammadov A."/>
            <person name="Mammadov A."/>
            <person name="Sharifova S."/>
            <person name="Ojaghi J."/>
            <person name="Eynullazada K."/>
            <person name="Bayramov B."/>
            <person name="Abdulazimova A."/>
            <person name="Shahmuradov I."/>
        </authorList>
    </citation>
    <scope>NUCLEOTIDE SEQUENCE [LARGE SCALE GENOMIC DNA]</scope>
    <source>
        <strain evidence="3">cv. AG2017</strain>
        <tissue evidence="2">Leaf</tissue>
    </source>
</reference>
<name>A0A2I0L6Z9_PUNGR</name>
<organism evidence="2 3">
    <name type="scientific">Punica granatum</name>
    <name type="common">Pomegranate</name>
    <dbReference type="NCBI Taxonomy" id="22663"/>
    <lineage>
        <taxon>Eukaryota</taxon>
        <taxon>Viridiplantae</taxon>
        <taxon>Streptophyta</taxon>
        <taxon>Embryophyta</taxon>
        <taxon>Tracheophyta</taxon>
        <taxon>Spermatophyta</taxon>
        <taxon>Magnoliopsida</taxon>
        <taxon>eudicotyledons</taxon>
        <taxon>Gunneridae</taxon>
        <taxon>Pentapetalae</taxon>
        <taxon>rosids</taxon>
        <taxon>malvids</taxon>
        <taxon>Myrtales</taxon>
        <taxon>Lythraceae</taxon>
        <taxon>Punica</taxon>
    </lineage>
</organism>
<feature type="compositionally biased region" description="Basic and acidic residues" evidence="1">
    <location>
        <begin position="24"/>
        <end position="40"/>
    </location>
</feature>
<dbReference type="Proteomes" id="UP000233551">
    <property type="component" value="Unassembled WGS sequence"/>
</dbReference>
<evidence type="ECO:0000256" key="1">
    <source>
        <dbReference type="SAM" id="MobiDB-lite"/>
    </source>
</evidence>
<evidence type="ECO:0000313" key="2">
    <source>
        <dbReference type="EMBL" id="PKI75886.1"/>
    </source>
</evidence>
<feature type="region of interest" description="Disordered" evidence="1">
    <location>
        <begin position="19"/>
        <end position="40"/>
    </location>
</feature>
<evidence type="ECO:0000313" key="3">
    <source>
        <dbReference type="Proteomes" id="UP000233551"/>
    </source>
</evidence>
<proteinExistence type="predicted"/>